<protein>
    <submittedName>
        <fullName evidence="2">Uncharacterized protein</fullName>
    </submittedName>
</protein>
<keyword evidence="1" id="KW-1133">Transmembrane helix</keyword>
<gene>
    <name evidence="2" type="primary">ORF63964</name>
</gene>
<evidence type="ECO:0000256" key="1">
    <source>
        <dbReference type="SAM" id="Phobius"/>
    </source>
</evidence>
<accession>A0A0B6ZJ59</accession>
<dbReference type="AlphaFoldDB" id="A0A0B6ZJ59"/>
<dbReference type="EMBL" id="HACG01020935">
    <property type="protein sequence ID" value="CEK67800.1"/>
    <property type="molecule type" value="Transcribed_RNA"/>
</dbReference>
<keyword evidence="1" id="KW-0472">Membrane</keyword>
<feature type="transmembrane region" description="Helical" evidence="1">
    <location>
        <begin position="17"/>
        <end position="33"/>
    </location>
</feature>
<evidence type="ECO:0000313" key="2">
    <source>
        <dbReference type="EMBL" id="CEK67800.1"/>
    </source>
</evidence>
<keyword evidence="1" id="KW-0812">Transmembrane</keyword>
<sequence length="87" mass="10095">MTAAEARHLAYDRERKVLLMTSYLMMMLIWYTLQLNILEATVRIGAQCRQTCVTCERVCTDKESLSQRQLDSILIVYAHILSIVLIM</sequence>
<reference evidence="2" key="1">
    <citation type="submission" date="2014-12" db="EMBL/GenBank/DDBJ databases">
        <title>Insight into the proteome of Arion vulgaris.</title>
        <authorList>
            <person name="Aradska J."/>
            <person name="Bulat T."/>
            <person name="Smidak R."/>
            <person name="Sarate P."/>
            <person name="Gangsoo J."/>
            <person name="Sialana F."/>
            <person name="Bilban M."/>
            <person name="Lubec G."/>
        </authorList>
    </citation>
    <scope>NUCLEOTIDE SEQUENCE</scope>
    <source>
        <tissue evidence="2">Skin</tissue>
    </source>
</reference>
<name>A0A0B6ZJ59_9EUPU</name>
<organism evidence="2">
    <name type="scientific">Arion vulgaris</name>
    <dbReference type="NCBI Taxonomy" id="1028688"/>
    <lineage>
        <taxon>Eukaryota</taxon>
        <taxon>Metazoa</taxon>
        <taxon>Spiralia</taxon>
        <taxon>Lophotrochozoa</taxon>
        <taxon>Mollusca</taxon>
        <taxon>Gastropoda</taxon>
        <taxon>Heterobranchia</taxon>
        <taxon>Euthyneura</taxon>
        <taxon>Panpulmonata</taxon>
        <taxon>Eupulmonata</taxon>
        <taxon>Stylommatophora</taxon>
        <taxon>Helicina</taxon>
        <taxon>Arionoidea</taxon>
        <taxon>Arionidae</taxon>
        <taxon>Arion</taxon>
    </lineage>
</organism>
<proteinExistence type="predicted"/>